<dbReference type="OrthoDB" id="631295at2"/>
<reference evidence="2 3" key="1">
    <citation type="submission" date="2019-06" db="EMBL/GenBank/DDBJ databases">
        <title>Echinicola alkalisoli sp. nov. isolated from saline soil.</title>
        <authorList>
            <person name="Sun J.-Q."/>
            <person name="Xu L."/>
        </authorList>
    </citation>
    <scope>NUCLEOTIDE SEQUENCE [LARGE SCALE GENOMIC DNA]</scope>
    <source>
        <strain evidence="2 3">LN3S3</strain>
    </source>
</reference>
<proteinExistence type="predicted"/>
<feature type="domain" description="SusE outer membrane protein" evidence="1">
    <location>
        <begin position="29"/>
        <end position="129"/>
    </location>
</feature>
<protein>
    <recommendedName>
        <fullName evidence="1">SusE outer membrane protein domain-containing protein</fullName>
    </recommendedName>
</protein>
<dbReference type="AlphaFoldDB" id="A0A514CN35"/>
<dbReference type="KEGG" id="echi:FKX85_20205"/>
<gene>
    <name evidence="2" type="ORF">FKX85_20205</name>
</gene>
<dbReference type="RefSeq" id="WP_141616441.1">
    <property type="nucleotide sequence ID" value="NZ_CP041253.1"/>
</dbReference>
<dbReference type="InterPro" id="IPR025970">
    <property type="entry name" value="SusE"/>
</dbReference>
<dbReference type="EMBL" id="CP041253">
    <property type="protein sequence ID" value="QDH81226.1"/>
    <property type="molecule type" value="Genomic_DNA"/>
</dbReference>
<dbReference type="Pfam" id="PF14292">
    <property type="entry name" value="SusE"/>
    <property type="match status" value="1"/>
</dbReference>
<evidence type="ECO:0000313" key="2">
    <source>
        <dbReference type="EMBL" id="QDH81226.1"/>
    </source>
</evidence>
<evidence type="ECO:0000313" key="3">
    <source>
        <dbReference type="Proteomes" id="UP000316614"/>
    </source>
</evidence>
<accession>A0A514CN35</accession>
<evidence type="ECO:0000259" key="1">
    <source>
        <dbReference type="Pfam" id="PF14292"/>
    </source>
</evidence>
<dbReference type="PROSITE" id="PS51257">
    <property type="entry name" value="PROKAR_LIPOPROTEIN"/>
    <property type="match status" value="1"/>
</dbReference>
<name>A0A514CN35_9BACT</name>
<organism evidence="2 3">
    <name type="scientific">Echinicola soli</name>
    <dbReference type="NCBI Taxonomy" id="2591634"/>
    <lineage>
        <taxon>Bacteria</taxon>
        <taxon>Pseudomonadati</taxon>
        <taxon>Bacteroidota</taxon>
        <taxon>Cytophagia</taxon>
        <taxon>Cytophagales</taxon>
        <taxon>Cyclobacteriaceae</taxon>
        <taxon>Echinicola</taxon>
    </lineage>
</organism>
<sequence>MKKYINNVIWAIMVLAGGISCTDTESIQTSLTEFSISFPQGGETIALDPESNAVVNFEWEPSNTGDGTLVFYEIQFDEVDGDFSDPLYVTMAENEGIDQLAAITHKDLNIIASRAGIAPLETGKVTLRILATNGVNEVFSENVLTVNLERPAGFAENPAQLFLWGAATEAGEDAESALQFKKLSDGVFEIYTALGPGEFQFADEKSGEMNRFYWDGTTIKSGEAGDSPATSTAPYRIRLNFNNGEAELVEIQSVGLWIAAENDVTETLAYQGDGVWKVAGIAIEWAEVSWGKDERYKFRITEKNLDGEESVRFWGSANKDNGRPNDSTGEGYYELHSTGETSQWDYTYKFPGEGENNDVLVYFQSSGAYRHEVIFN</sequence>
<keyword evidence="3" id="KW-1185">Reference proteome</keyword>
<dbReference type="Proteomes" id="UP000316614">
    <property type="component" value="Chromosome"/>
</dbReference>